<dbReference type="GO" id="GO:0004197">
    <property type="term" value="F:cysteine-type endopeptidase activity"/>
    <property type="evidence" value="ECO:0007669"/>
    <property type="project" value="InterPro"/>
</dbReference>
<dbReference type="GO" id="GO:0006508">
    <property type="term" value="P:proteolysis"/>
    <property type="evidence" value="ECO:0007669"/>
    <property type="project" value="InterPro"/>
</dbReference>
<dbReference type="InterPro" id="IPR011600">
    <property type="entry name" value="Pept_C14_caspase"/>
</dbReference>
<comment type="caution">
    <text evidence="3">The sequence shown here is derived from an EMBL/GenBank/DDBJ whole genome shotgun (WGS) entry which is preliminary data.</text>
</comment>
<evidence type="ECO:0000313" key="4">
    <source>
        <dbReference type="Proteomes" id="UP000308730"/>
    </source>
</evidence>
<proteinExistence type="inferred from homology"/>
<accession>A0A4S4N858</accession>
<dbReference type="PANTHER" id="PTHR48104">
    <property type="entry name" value="METACASPASE-4"/>
    <property type="match status" value="1"/>
</dbReference>
<dbReference type="EMBL" id="SGPM01000030">
    <property type="protein sequence ID" value="THH32080.1"/>
    <property type="molecule type" value="Genomic_DNA"/>
</dbReference>
<evidence type="ECO:0000256" key="1">
    <source>
        <dbReference type="ARBA" id="ARBA00009005"/>
    </source>
</evidence>
<gene>
    <name evidence="3" type="ORF">EUX98_g2116</name>
</gene>
<organism evidence="3 4">
    <name type="scientific">Antrodiella citrinella</name>
    <dbReference type="NCBI Taxonomy" id="2447956"/>
    <lineage>
        <taxon>Eukaryota</taxon>
        <taxon>Fungi</taxon>
        <taxon>Dikarya</taxon>
        <taxon>Basidiomycota</taxon>
        <taxon>Agaricomycotina</taxon>
        <taxon>Agaricomycetes</taxon>
        <taxon>Polyporales</taxon>
        <taxon>Steccherinaceae</taxon>
        <taxon>Antrodiella</taxon>
    </lineage>
</organism>
<feature type="domain" description="Peptidase C14 caspase" evidence="2">
    <location>
        <begin position="14"/>
        <end position="278"/>
    </location>
</feature>
<sequence>MTIAAPLTVRVPQKKALLIACQYPQLRDMEMELVGTHRDPITTQKLLIDIYGWKLQDINILMDDGKHQDPTRENIMRAMKELVADAQPRDQFVFLFSGHGGQVPDLDGDEELDGLDEVIWPMDIEVKQGDDQYQKNYILDDDIRRILVDSLPPDTSLVMLFDCCHSGTAADLDSCNGDDCPMTPAVENVSNGRFFGTTNALPTNYAIKSTVQKDYTEEVDTIYSPMSRMVSKSTTTTVNRAVKPFVTSWSACKDSQLTMQCEDGCFIAAFARALRMSRLESYTADRNGMAHPYFV</sequence>
<dbReference type="Pfam" id="PF00656">
    <property type="entry name" value="Peptidase_C14"/>
    <property type="match status" value="1"/>
</dbReference>
<dbReference type="Proteomes" id="UP000308730">
    <property type="component" value="Unassembled WGS sequence"/>
</dbReference>
<name>A0A4S4N858_9APHY</name>
<keyword evidence="4" id="KW-1185">Reference proteome</keyword>
<dbReference type="Gene3D" id="3.40.50.12660">
    <property type="match status" value="1"/>
</dbReference>
<protein>
    <recommendedName>
        <fullName evidence="2">Peptidase C14 caspase domain-containing protein</fullName>
    </recommendedName>
</protein>
<dbReference type="GO" id="GO:0005737">
    <property type="term" value="C:cytoplasm"/>
    <property type="evidence" value="ECO:0007669"/>
    <property type="project" value="TreeGrafter"/>
</dbReference>
<dbReference type="InterPro" id="IPR050452">
    <property type="entry name" value="Metacaspase"/>
</dbReference>
<evidence type="ECO:0000259" key="2">
    <source>
        <dbReference type="Pfam" id="PF00656"/>
    </source>
</evidence>
<dbReference type="OrthoDB" id="3223806at2759"/>
<dbReference type="PANTHER" id="PTHR48104:SF30">
    <property type="entry name" value="METACASPASE-1"/>
    <property type="match status" value="1"/>
</dbReference>
<reference evidence="3 4" key="1">
    <citation type="submission" date="2019-02" db="EMBL/GenBank/DDBJ databases">
        <title>Genome sequencing of the rare red list fungi Antrodiella citrinella (Flaviporus citrinellus).</title>
        <authorList>
            <person name="Buettner E."/>
            <person name="Kellner H."/>
        </authorList>
    </citation>
    <scope>NUCLEOTIDE SEQUENCE [LARGE SCALE GENOMIC DNA]</scope>
    <source>
        <strain evidence="3 4">DSM 108506</strain>
    </source>
</reference>
<comment type="similarity">
    <text evidence="1">Belongs to the peptidase C14B family.</text>
</comment>
<dbReference type="AlphaFoldDB" id="A0A4S4N858"/>
<evidence type="ECO:0000313" key="3">
    <source>
        <dbReference type="EMBL" id="THH32080.1"/>
    </source>
</evidence>